<protein>
    <submittedName>
        <fullName evidence="2">Uncharacterized protein</fullName>
    </submittedName>
</protein>
<dbReference type="EMBL" id="FOVE01000021">
    <property type="protein sequence ID" value="SFN91124.1"/>
    <property type="molecule type" value="Genomic_DNA"/>
</dbReference>
<gene>
    <name evidence="2" type="ORF">SAMN05660284_02509</name>
</gene>
<evidence type="ECO:0000313" key="2">
    <source>
        <dbReference type="EMBL" id="SFN91124.1"/>
    </source>
</evidence>
<reference evidence="3" key="1">
    <citation type="submission" date="2016-10" db="EMBL/GenBank/DDBJ databases">
        <authorList>
            <person name="Varghese N."/>
            <person name="Submissions S."/>
        </authorList>
    </citation>
    <scope>NUCLEOTIDE SEQUENCE [LARGE SCALE GENOMIC DNA]</scope>
    <source>
        <strain evidence="3">DSM 6150</strain>
    </source>
</reference>
<proteinExistence type="predicted"/>
<accession>A0A1I5CVZ0</accession>
<evidence type="ECO:0000313" key="3">
    <source>
        <dbReference type="Proteomes" id="UP000242869"/>
    </source>
</evidence>
<sequence length="94" mass="10451">MRVKARKRSLFCALILMMAFPMIALAQNIPEPPPPTPVDGSKKPAYQAPKAKTCRTVAIRAVCGTEKVCQNFPQRGVVCHEQEKYCTKTTEICN</sequence>
<organism evidence="2 3">
    <name type="scientific">Formivibrio citricus</name>
    <dbReference type="NCBI Taxonomy" id="83765"/>
    <lineage>
        <taxon>Bacteria</taxon>
        <taxon>Pseudomonadati</taxon>
        <taxon>Pseudomonadota</taxon>
        <taxon>Betaproteobacteria</taxon>
        <taxon>Neisseriales</taxon>
        <taxon>Chitinibacteraceae</taxon>
        <taxon>Formivibrio</taxon>
    </lineage>
</organism>
<dbReference type="Proteomes" id="UP000242869">
    <property type="component" value="Unassembled WGS sequence"/>
</dbReference>
<name>A0A1I5CVZ0_9NEIS</name>
<dbReference type="AlphaFoldDB" id="A0A1I5CVZ0"/>
<dbReference type="RefSeq" id="WP_143086058.1">
    <property type="nucleotide sequence ID" value="NZ_FOVE01000021.1"/>
</dbReference>
<feature type="chain" id="PRO_5017330728" evidence="1">
    <location>
        <begin position="27"/>
        <end position="94"/>
    </location>
</feature>
<feature type="signal peptide" evidence="1">
    <location>
        <begin position="1"/>
        <end position="26"/>
    </location>
</feature>
<evidence type="ECO:0000256" key="1">
    <source>
        <dbReference type="SAM" id="SignalP"/>
    </source>
</evidence>
<keyword evidence="1" id="KW-0732">Signal</keyword>
<keyword evidence="3" id="KW-1185">Reference proteome</keyword>
<dbReference type="STRING" id="83765.SAMN05660284_02509"/>